<evidence type="ECO:0000313" key="2">
    <source>
        <dbReference type="EMBL" id="GBP87674.1"/>
    </source>
</evidence>
<gene>
    <name evidence="2" type="ORF">EVAR_38160_1</name>
</gene>
<proteinExistence type="predicted"/>
<comment type="caution">
    <text evidence="2">The sequence shown here is derived from an EMBL/GenBank/DDBJ whole genome shotgun (WGS) entry which is preliminary data.</text>
</comment>
<keyword evidence="3" id="KW-1185">Reference proteome</keyword>
<protein>
    <submittedName>
        <fullName evidence="2">Uncharacterized protein</fullName>
    </submittedName>
</protein>
<feature type="compositionally biased region" description="Basic and acidic residues" evidence="1">
    <location>
        <begin position="157"/>
        <end position="166"/>
    </location>
</feature>
<feature type="region of interest" description="Disordered" evidence="1">
    <location>
        <begin position="150"/>
        <end position="185"/>
    </location>
</feature>
<accession>A0A4C1ZKS7</accession>
<reference evidence="2 3" key="1">
    <citation type="journal article" date="2019" name="Commun. Biol.">
        <title>The bagworm genome reveals a unique fibroin gene that provides high tensile strength.</title>
        <authorList>
            <person name="Kono N."/>
            <person name="Nakamura H."/>
            <person name="Ohtoshi R."/>
            <person name="Tomita M."/>
            <person name="Numata K."/>
            <person name="Arakawa K."/>
        </authorList>
    </citation>
    <scope>NUCLEOTIDE SEQUENCE [LARGE SCALE GENOMIC DNA]</scope>
</reference>
<sequence>MRTTRATAVIFENYVGTRARALRPPRSWLMRIRKSDFEFAFGKPRNLPLLSGSRRLPHLEEAGPFIRARGRGRRPGRGPTVRLLSLRKLDTTRPSRSATRPRRARIELLLQLLLTIPILSLSTNYTPKPSRRSLIRLRLLCSLSGPRGMQVTSSAELEQHSTDTIKRSSRRNSPRARPSPPAARRAHLTCQLLEGEELDLLLFAHPNL</sequence>
<evidence type="ECO:0000313" key="3">
    <source>
        <dbReference type="Proteomes" id="UP000299102"/>
    </source>
</evidence>
<evidence type="ECO:0000256" key="1">
    <source>
        <dbReference type="SAM" id="MobiDB-lite"/>
    </source>
</evidence>
<dbReference type="Proteomes" id="UP000299102">
    <property type="component" value="Unassembled WGS sequence"/>
</dbReference>
<dbReference type="AlphaFoldDB" id="A0A4C1ZKS7"/>
<organism evidence="2 3">
    <name type="scientific">Eumeta variegata</name>
    <name type="common">Bagworm moth</name>
    <name type="synonym">Eumeta japonica</name>
    <dbReference type="NCBI Taxonomy" id="151549"/>
    <lineage>
        <taxon>Eukaryota</taxon>
        <taxon>Metazoa</taxon>
        <taxon>Ecdysozoa</taxon>
        <taxon>Arthropoda</taxon>
        <taxon>Hexapoda</taxon>
        <taxon>Insecta</taxon>
        <taxon>Pterygota</taxon>
        <taxon>Neoptera</taxon>
        <taxon>Endopterygota</taxon>
        <taxon>Lepidoptera</taxon>
        <taxon>Glossata</taxon>
        <taxon>Ditrysia</taxon>
        <taxon>Tineoidea</taxon>
        <taxon>Psychidae</taxon>
        <taxon>Oiketicinae</taxon>
        <taxon>Eumeta</taxon>
    </lineage>
</organism>
<name>A0A4C1ZKS7_EUMVA</name>
<dbReference type="EMBL" id="BGZK01001875">
    <property type="protein sequence ID" value="GBP87674.1"/>
    <property type="molecule type" value="Genomic_DNA"/>
</dbReference>